<dbReference type="SUPFAM" id="SSF50978">
    <property type="entry name" value="WD40 repeat-like"/>
    <property type="match status" value="1"/>
</dbReference>
<reference evidence="2" key="1">
    <citation type="submission" date="2020-11" db="EMBL/GenBank/DDBJ databases">
        <authorList>
            <person name="Tran Van P."/>
        </authorList>
    </citation>
    <scope>NUCLEOTIDE SEQUENCE</scope>
</reference>
<dbReference type="GO" id="GO:0045503">
    <property type="term" value="F:dynein light chain binding"/>
    <property type="evidence" value="ECO:0007669"/>
    <property type="project" value="InterPro"/>
</dbReference>
<dbReference type="InterPro" id="IPR036322">
    <property type="entry name" value="WD40_repeat_dom_sf"/>
</dbReference>
<keyword evidence="1" id="KW-0175">Coiled coil</keyword>
<dbReference type="GO" id="GO:0005929">
    <property type="term" value="C:cilium"/>
    <property type="evidence" value="ECO:0007669"/>
    <property type="project" value="GOC"/>
</dbReference>
<evidence type="ECO:0000313" key="2">
    <source>
        <dbReference type="EMBL" id="CAD7255791.1"/>
    </source>
</evidence>
<sequence>MNGVLWPDAHLAAAASETDSENTSFAHMASQPHIQLCTQNAMGGCAPAVNYIVASTFYSVTHWNALVEKVPHSSYLPHVQRRKEREMQEIKMALERENLDLEERRKKSSGLVGSLVIPVDEGFEEEKVEETKSSVSTSLHHTQFINFANARKRQIEKRASAKSKKRGEELLDMIRLDAMSYSLFDIAPIPYEVYMKSYGRSNAVQALAQTNEDNLSEEVQTDEIICKNKWTQKPVSFCTKIDSKINDKKKDLLMFSQEHLGVGGDFLEENALGWSNRIKTDSARFNQFLSTTGQVMLILLEESYTQNGGELIMNPVDLGFSDGFTSLGVSDVPFLAERAVTSICFPHHLTTMLLTVHQRLQRAACTDYNPVLGRSLICVWNTLEPSSPQKILVAGQEVTACYLESSHAGLVFGGLADGSVCIWDLREPSSYHTMVTAADQSQWIIRSPTYNTAEILREEGHLGPVVALQPFIEAESKSDTYYSNELSPTQVCSLEESGIIMVWTVIQSQEKGSKSGMSQQDLGLAHWGRVLLHRSSTIRIQDTLALDSVHRNNLQCYDLRMDVQDTEHLYVATNTGQVVHCLKSGGKPSPRTYIPNCVVELSVVELNTTSALANYATEGVYRVTKVTKKTLMGGKNNESREFRECFKDSAIHSLHVMACAGRKLPDCFVCDSNDKVGGIEGSVRLHSRASEKPLTMLAGTGDVLGQGPPIIALQWSRCRPCVFFALDTSSRIHVWDLSAGDMYPQYSVPFSDKTITAIQLSPLSESGKETSQLVLATECGKVEIHNLKPELNYQSTVEFNKELETFLRYTSIL</sequence>
<feature type="coiled-coil region" evidence="1">
    <location>
        <begin position="80"/>
        <end position="107"/>
    </location>
</feature>
<dbReference type="GO" id="GO:0045504">
    <property type="term" value="F:dynein heavy chain binding"/>
    <property type="evidence" value="ECO:0007669"/>
    <property type="project" value="InterPro"/>
</dbReference>
<dbReference type="GO" id="GO:0042073">
    <property type="term" value="P:intraciliary transport"/>
    <property type="evidence" value="ECO:0007669"/>
    <property type="project" value="InterPro"/>
</dbReference>
<proteinExistence type="predicted"/>
<dbReference type="GO" id="GO:0005868">
    <property type="term" value="C:cytoplasmic dynein complex"/>
    <property type="evidence" value="ECO:0007669"/>
    <property type="project" value="InterPro"/>
</dbReference>
<dbReference type="PANTHER" id="PTHR16022">
    <property type="entry name" value="WD REPEAT DOMAIN 60"/>
    <property type="match status" value="1"/>
</dbReference>
<dbReference type="Gene3D" id="2.130.10.10">
    <property type="entry name" value="YVTN repeat-like/Quinoprotein amine dehydrogenase"/>
    <property type="match status" value="2"/>
</dbReference>
<evidence type="ECO:0008006" key="3">
    <source>
        <dbReference type="Google" id="ProtNLM"/>
    </source>
</evidence>
<evidence type="ECO:0000256" key="1">
    <source>
        <dbReference type="SAM" id="Coils"/>
    </source>
</evidence>
<name>A0A7R9FUR7_TIMSH</name>
<gene>
    <name evidence="2" type="ORF">TSIB3V08_LOCUS83</name>
</gene>
<dbReference type="InterPro" id="IPR042505">
    <property type="entry name" value="DYNC2I1"/>
</dbReference>
<dbReference type="EMBL" id="OC000024">
    <property type="protein sequence ID" value="CAD7255791.1"/>
    <property type="molecule type" value="Genomic_DNA"/>
</dbReference>
<dbReference type="AlphaFoldDB" id="A0A7R9FUR7"/>
<dbReference type="InterPro" id="IPR015943">
    <property type="entry name" value="WD40/YVTN_repeat-like_dom_sf"/>
</dbReference>
<dbReference type="PANTHER" id="PTHR16022:SF0">
    <property type="entry name" value="CYTOPLASMIC DYNEIN 2 INTERMEDIATE CHAIN 1"/>
    <property type="match status" value="1"/>
</dbReference>
<organism evidence="2">
    <name type="scientific">Timema shepardi</name>
    <name type="common">Walking stick</name>
    <dbReference type="NCBI Taxonomy" id="629360"/>
    <lineage>
        <taxon>Eukaryota</taxon>
        <taxon>Metazoa</taxon>
        <taxon>Ecdysozoa</taxon>
        <taxon>Arthropoda</taxon>
        <taxon>Hexapoda</taxon>
        <taxon>Insecta</taxon>
        <taxon>Pterygota</taxon>
        <taxon>Neoptera</taxon>
        <taxon>Polyneoptera</taxon>
        <taxon>Phasmatodea</taxon>
        <taxon>Timematodea</taxon>
        <taxon>Timematoidea</taxon>
        <taxon>Timematidae</taxon>
        <taxon>Timema</taxon>
    </lineage>
</organism>
<protein>
    <recommendedName>
        <fullName evidence="3">WD repeat-containing protein 60</fullName>
    </recommendedName>
</protein>
<accession>A0A7R9FUR7</accession>